<organism evidence="2 3">
    <name type="scientific">Suillus fuscotomentosus</name>
    <dbReference type="NCBI Taxonomy" id="1912939"/>
    <lineage>
        <taxon>Eukaryota</taxon>
        <taxon>Fungi</taxon>
        <taxon>Dikarya</taxon>
        <taxon>Basidiomycota</taxon>
        <taxon>Agaricomycotina</taxon>
        <taxon>Agaricomycetes</taxon>
        <taxon>Agaricomycetidae</taxon>
        <taxon>Boletales</taxon>
        <taxon>Suillineae</taxon>
        <taxon>Suillaceae</taxon>
        <taxon>Suillus</taxon>
    </lineage>
</organism>
<reference evidence="2" key="1">
    <citation type="journal article" date="2020" name="New Phytol.">
        <title>Comparative genomics reveals dynamic genome evolution in host specialist ectomycorrhizal fungi.</title>
        <authorList>
            <person name="Lofgren L.A."/>
            <person name="Nguyen N.H."/>
            <person name="Vilgalys R."/>
            <person name="Ruytinx J."/>
            <person name="Liao H.L."/>
            <person name="Branco S."/>
            <person name="Kuo A."/>
            <person name="LaButti K."/>
            <person name="Lipzen A."/>
            <person name="Andreopoulos W."/>
            <person name="Pangilinan J."/>
            <person name="Riley R."/>
            <person name="Hundley H."/>
            <person name="Na H."/>
            <person name="Barry K."/>
            <person name="Grigoriev I.V."/>
            <person name="Stajich J.E."/>
            <person name="Kennedy P.G."/>
        </authorList>
    </citation>
    <scope>NUCLEOTIDE SEQUENCE</scope>
    <source>
        <strain evidence="2">FC203</strain>
    </source>
</reference>
<evidence type="ECO:0000313" key="2">
    <source>
        <dbReference type="EMBL" id="KAG1899231.1"/>
    </source>
</evidence>
<protein>
    <submittedName>
        <fullName evidence="2">Uncharacterized protein</fullName>
    </submittedName>
</protein>
<evidence type="ECO:0000256" key="1">
    <source>
        <dbReference type="SAM" id="MobiDB-lite"/>
    </source>
</evidence>
<evidence type="ECO:0000313" key="3">
    <source>
        <dbReference type="Proteomes" id="UP001195769"/>
    </source>
</evidence>
<gene>
    <name evidence="2" type="ORF">F5891DRAFT_1190035</name>
</gene>
<dbReference type="GeneID" id="64661537"/>
<name>A0AAD4HK88_9AGAM</name>
<proteinExistence type="predicted"/>
<feature type="compositionally biased region" description="Basic residues" evidence="1">
    <location>
        <begin position="140"/>
        <end position="153"/>
    </location>
</feature>
<feature type="compositionally biased region" description="Acidic residues" evidence="1">
    <location>
        <begin position="160"/>
        <end position="179"/>
    </location>
</feature>
<sequence>MESWSNLKRAQAPASSNDDEPNSKRMRSEKSRVAPSPLEDEGAWRILFQYLTTQMTYPQMEEEFSSYLGDRYCADDWKDARAALFSADDLNDDATPLANLRALYAKHVVPRSSSPSDIVSSLEDSSLVAIATRVTGHLSAHTHKSRHRSRQRVRNPYIDAEAEEDSTEEEEEEEEEEVDSNCLARPPPVGTSFSGPSAKQTFFSAIDNIFDKVKTSKLSDIRVPYRAAWSPGTIQNRMYLLHVHRTATVFITEHLRKKGLAVTISSWIPGQLYVVADSPKTISSLLPDAHRYSIRDYLCISDEEREAVERARAKLPNPGWVRITHGKYKGDIGYVYDSEQLNDFVVVLIPSRDLPYPTISDIVRDGEVIGCSYKGEQYYMGLLLKNFHRHGLEIVTTPHPDYIWLHLQSRWDTRFIKTAELAFSMQFLHVGDEARVVTGEIHSEIGKVVSTNHAFGSVCLELLVEGCQR</sequence>
<dbReference type="Proteomes" id="UP001195769">
    <property type="component" value="Unassembled WGS sequence"/>
</dbReference>
<keyword evidence="3" id="KW-1185">Reference proteome</keyword>
<feature type="region of interest" description="Disordered" evidence="1">
    <location>
        <begin position="138"/>
        <end position="195"/>
    </location>
</feature>
<feature type="compositionally biased region" description="Polar residues" evidence="1">
    <location>
        <begin position="1"/>
        <end position="16"/>
    </location>
</feature>
<dbReference type="EMBL" id="JABBWK010000034">
    <property type="protein sequence ID" value="KAG1899231.1"/>
    <property type="molecule type" value="Genomic_DNA"/>
</dbReference>
<feature type="compositionally biased region" description="Basic and acidic residues" evidence="1">
    <location>
        <begin position="21"/>
        <end position="32"/>
    </location>
</feature>
<accession>A0AAD4HK88</accession>
<comment type="caution">
    <text evidence="2">The sequence shown here is derived from an EMBL/GenBank/DDBJ whole genome shotgun (WGS) entry which is preliminary data.</text>
</comment>
<dbReference type="AlphaFoldDB" id="A0AAD4HK88"/>
<dbReference type="RefSeq" id="XP_041224807.1">
    <property type="nucleotide sequence ID" value="XM_041367239.1"/>
</dbReference>
<feature type="region of interest" description="Disordered" evidence="1">
    <location>
        <begin position="1"/>
        <end position="37"/>
    </location>
</feature>